<dbReference type="PANTHER" id="PTHR11101">
    <property type="entry name" value="PHOSPHATE TRANSPORTER"/>
    <property type="match status" value="1"/>
</dbReference>
<feature type="transmembrane region" description="Helical" evidence="6">
    <location>
        <begin position="130"/>
        <end position="154"/>
    </location>
</feature>
<dbReference type="RefSeq" id="WP_241274666.1">
    <property type="nucleotide sequence ID" value="NZ_JAKZGS010000006.1"/>
</dbReference>
<organism evidence="7 8">
    <name type="scientific">Belliella calami</name>
    <dbReference type="NCBI Taxonomy" id="2923436"/>
    <lineage>
        <taxon>Bacteria</taxon>
        <taxon>Pseudomonadati</taxon>
        <taxon>Bacteroidota</taxon>
        <taxon>Cytophagia</taxon>
        <taxon>Cytophagales</taxon>
        <taxon>Cyclobacteriaceae</taxon>
        <taxon>Belliella</taxon>
    </lineage>
</organism>
<feature type="transmembrane region" description="Helical" evidence="6">
    <location>
        <begin position="75"/>
        <end position="98"/>
    </location>
</feature>
<dbReference type="Pfam" id="PF01384">
    <property type="entry name" value="PHO4"/>
    <property type="match status" value="1"/>
</dbReference>
<comment type="similarity">
    <text evidence="6">Belongs to the inorganic phosphate transporter (PiT) (TC 2.A.20) family.</text>
</comment>
<feature type="transmembrane region" description="Helical" evidence="6">
    <location>
        <begin position="289"/>
        <end position="308"/>
    </location>
</feature>
<keyword evidence="5 6" id="KW-0472">Membrane</keyword>
<gene>
    <name evidence="7" type="ORF">MM236_09135</name>
</gene>
<comment type="subcellular location">
    <subcellularLocation>
        <location evidence="1 6">Membrane</location>
        <topology evidence="1 6">Multi-pass membrane protein</topology>
    </subcellularLocation>
</comment>
<keyword evidence="8" id="KW-1185">Reference proteome</keyword>
<dbReference type="EMBL" id="JAKZGS010000006">
    <property type="protein sequence ID" value="MCH7398151.1"/>
    <property type="molecule type" value="Genomic_DNA"/>
</dbReference>
<feature type="transmembrane region" description="Helical" evidence="6">
    <location>
        <begin position="239"/>
        <end position="268"/>
    </location>
</feature>
<comment type="caution">
    <text evidence="7">The sequence shown here is derived from an EMBL/GenBank/DDBJ whole genome shotgun (WGS) entry which is preliminary data.</text>
</comment>
<evidence type="ECO:0000256" key="3">
    <source>
        <dbReference type="ARBA" id="ARBA00022692"/>
    </source>
</evidence>
<protein>
    <recommendedName>
        <fullName evidence="6">Phosphate transporter</fullName>
    </recommendedName>
</protein>
<reference evidence="7" key="1">
    <citation type="submission" date="2022-03" db="EMBL/GenBank/DDBJ databases">
        <title>De novo assembled genomes of Belliella spp. (Cyclobacteriaceae) strains.</title>
        <authorList>
            <person name="Szabo A."/>
            <person name="Korponai K."/>
            <person name="Felfoldi T."/>
        </authorList>
    </citation>
    <scope>NUCLEOTIDE SEQUENCE</scope>
    <source>
        <strain evidence="7">DSM 107340</strain>
    </source>
</reference>
<feature type="transmembrane region" description="Helical" evidence="6">
    <location>
        <begin position="339"/>
        <end position="360"/>
    </location>
</feature>
<sequence>MIYIVLILAVAFFAYSNGANDNFKGVATLYGSKQVSYKTAIGWATFTTLLGSIASIFLAASLVKNFSGKGLVPDAFVSDPAFATSVAVGAALTVFFATKIGMPISSTHAMVGALFGTGFIVSGGDVKFELLLGVFLIPLILSPVLSAFCAAVLIKAQSLLSSRDKNCICITDSKIALESGPRNYFFDSKKLTFANIQECQKNNLQNGVTFNSSKTIDSLHFLSSGTVCFARGLNDTPKIVALLILIPWLQVYQGLLLIAILMAVGGLFHSRLISRTMGDKISLMSRQQGFISNLITSFFVISASLFGLPVSTTHVSVGAISGMGIANKSVDFKVLKHILLSWVLTLPCGALISFLVYLFISNL</sequence>
<evidence type="ECO:0000256" key="1">
    <source>
        <dbReference type="ARBA" id="ARBA00004141"/>
    </source>
</evidence>
<keyword evidence="3 6" id="KW-0812">Transmembrane</keyword>
<feature type="transmembrane region" description="Helical" evidence="6">
    <location>
        <begin position="104"/>
        <end position="123"/>
    </location>
</feature>
<keyword evidence="4 6" id="KW-1133">Transmembrane helix</keyword>
<dbReference type="PANTHER" id="PTHR11101:SF80">
    <property type="entry name" value="PHOSPHATE TRANSPORTER"/>
    <property type="match status" value="1"/>
</dbReference>
<evidence type="ECO:0000256" key="2">
    <source>
        <dbReference type="ARBA" id="ARBA00022448"/>
    </source>
</evidence>
<proteinExistence type="inferred from homology"/>
<evidence type="ECO:0000313" key="7">
    <source>
        <dbReference type="EMBL" id="MCH7398151.1"/>
    </source>
</evidence>
<keyword evidence="6" id="KW-0592">Phosphate transport</keyword>
<keyword evidence="2 6" id="KW-0813">Transport</keyword>
<accession>A0ABS9UNG8</accession>
<feature type="transmembrane region" description="Helical" evidence="6">
    <location>
        <begin position="42"/>
        <end position="63"/>
    </location>
</feature>
<evidence type="ECO:0000256" key="6">
    <source>
        <dbReference type="RuleBase" id="RU363058"/>
    </source>
</evidence>
<evidence type="ECO:0000256" key="4">
    <source>
        <dbReference type="ARBA" id="ARBA00022989"/>
    </source>
</evidence>
<dbReference type="InterPro" id="IPR001204">
    <property type="entry name" value="Phos_transporter"/>
</dbReference>
<dbReference type="Proteomes" id="UP001165488">
    <property type="component" value="Unassembled WGS sequence"/>
</dbReference>
<name>A0ABS9UNG8_9BACT</name>
<evidence type="ECO:0000256" key="5">
    <source>
        <dbReference type="ARBA" id="ARBA00023136"/>
    </source>
</evidence>
<evidence type="ECO:0000313" key="8">
    <source>
        <dbReference type="Proteomes" id="UP001165488"/>
    </source>
</evidence>